<evidence type="ECO:0000313" key="2">
    <source>
        <dbReference type="Proteomes" id="UP000789759"/>
    </source>
</evidence>
<proteinExistence type="predicted"/>
<gene>
    <name evidence="1" type="ORF">CPELLU_LOCUS12552</name>
</gene>
<reference evidence="1" key="1">
    <citation type="submission" date="2021-06" db="EMBL/GenBank/DDBJ databases">
        <authorList>
            <person name="Kallberg Y."/>
            <person name="Tangrot J."/>
            <person name="Rosling A."/>
        </authorList>
    </citation>
    <scope>NUCLEOTIDE SEQUENCE</scope>
    <source>
        <strain evidence="1">FL966</strain>
    </source>
</reference>
<comment type="caution">
    <text evidence="1">The sequence shown here is derived from an EMBL/GenBank/DDBJ whole genome shotgun (WGS) entry which is preliminary data.</text>
</comment>
<dbReference type="EMBL" id="CAJVQA010012262">
    <property type="protein sequence ID" value="CAG8715171.1"/>
    <property type="molecule type" value="Genomic_DNA"/>
</dbReference>
<accession>A0A9N9I004</accession>
<dbReference type="Proteomes" id="UP000789759">
    <property type="component" value="Unassembled WGS sequence"/>
</dbReference>
<protein>
    <submittedName>
        <fullName evidence="1">9188_t:CDS:1</fullName>
    </submittedName>
</protein>
<keyword evidence="2" id="KW-1185">Reference proteome</keyword>
<name>A0A9N9I004_9GLOM</name>
<dbReference type="AlphaFoldDB" id="A0A9N9I004"/>
<evidence type="ECO:0000313" key="1">
    <source>
        <dbReference type="EMBL" id="CAG8715171.1"/>
    </source>
</evidence>
<sequence>MAEIMAESASVKITFEATVLQASFDGNYQQLQKDLVAYFIHWFL</sequence>
<organism evidence="1 2">
    <name type="scientific">Cetraspora pellucida</name>
    <dbReference type="NCBI Taxonomy" id="1433469"/>
    <lineage>
        <taxon>Eukaryota</taxon>
        <taxon>Fungi</taxon>
        <taxon>Fungi incertae sedis</taxon>
        <taxon>Mucoromycota</taxon>
        <taxon>Glomeromycotina</taxon>
        <taxon>Glomeromycetes</taxon>
        <taxon>Diversisporales</taxon>
        <taxon>Gigasporaceae</taxon>
        <taxon>Cetraspora</taxon>
    </lineage>
</organism>